<accession>A0A8S4NF04</accession>
<reference evidence="5" key="1">
    <citation type="submission" date="2022-03" db="EMBL/GenBank/DDBJ databases">
        <authorList>
            <person name="Martin C."/>
        </authorList>
    </citation>
    <scope>NUCLEOTIDE SEQUENCE</scope>
</reference>
<proteinExistence type="inferred from homology"/>
<dbReference type="Gene3D" id="3.40.50.1820">
    <property type="entry name" value="alpha/beta hydrolase"/>
    <property type="match status" value="2"/>
</dbReference>
<dbReference type="InterPro" id="IPR050300">
    <property type="entry name" value="GDXG_lipolytic_enzyme"/>
</dbReference>
<dbReference type="InterPro" id="IPR029058">
    <property type="entry name" value="AB_hydrolase_fold"/>
</dbReference>
<feature type="domain" description="Alpha/beta hydrolase fold-3" evidence="4">
    <location>
        <begin position="535"/>
        <end position="667"/>
    </location>
</feature>
<dbReference type="PANTHER" id="PTHR48081:SF8">
    <property type="entry name" value="ALPHA_BETA HYDROLASE FOLD-3 DOMAIN-CONTAINING PROTEIN-RELATED"/>
    <property type="match status" value="1"/>
</dbReference>
<feature type="active site" evidence="3">
    <location>
        <position position="613"/>
    </location>
</feature>
<dbReference type="OrthoDB" id="408631at2759"/>
<feature type="domain" description="Alpha/beta hydrolase fold-3" evidence="4">
    <location>
        <begin position="114"/>
        <end position="254"/>
    </location>
</feature>
<dbReference type="Pfam" id="PF07859">
    <property type="entry name" value="Abhydrolase_3"/>
    <property type="match status" value="3"/>
</dbReference>
<organism evidence="5 6">
    <name type="scientific">Owenia fusiformis</name>
    <name type="common">Polychaete worm</name>
    <dbReference type="NCBI Taxonomy" id="6347"/>
    <lineage>
        <taxon>Eukaryota</taxon>
        <taxon>Metazoa</taxon>
        <taxon>Spiralia</taxon>
        <taxon>Lophotrochozoa</taxon>
        <taxon>Annelida</taxon>
        <taxon>Polychaeta</taxon>
        <taxon>Sedentaria</taxon>
        <taxon>Canalipalpata</taxon>
        <taxon>Sabellida</taxon>
        <taxon>Oweniida</taxon>
        <taxon>Oweniidae</taxon>
        <taxon>Owenia</taxon>
    </lineage>
</organism>
<name>A0A8S4NF04_OWEFU</name>
<dbReference type="PANTHER" id="PTHR48081">
    <property type="entry name" value="AB HYDROLASE SUPERFAMILY PROTEIN C4A8.06C"/>
    <property type="match status" value="1"/>
</dbReference>
<gene>
    <name evidence="5" type="ORF">OFUS_LOCUS6715</name>
</gene>
<dbReference type="InterPro" id="IPR013094">
    <property type="entry name" value="AB_hydrolase_3"/>
</dbReference>
<evidence type="ECO:0000256" key="3">
    <source>
        <dbReference type="PROSITE-ProRule" id="PRU10038"/>
    </source>
</evidence>
<evidence type="ECO:0000259" key="4">
    <source>
        <dbReference type="Pfam" id="PF07859"/>
    </source>
</evidence>
<dbReference type="PROSITE" id="PS01173">
    <property type="entry name" value="LIPASE_GDXG_HIS"/>
    <property type="match status" value="2"/>
</dbReference>
<sequence length="828" mass="93441">MFTSEISRIPLVKKISVTDGRFQAGELHQETITFTGHYCLGSWLQVGDLGQLGNMLGIASEINMTRILITHFAVAIDTGRYKDYQFMDITDTKFGDIPVRIYRPPKLPSNGPAMMFFHGGGFAFMNLDTHDIFPRTISKRLNMLVVSVDYRRTPEHPSPAGFHDCLNATIHLMRHAEELDIDSRRIAVAGDSAGGNLATTVAIALRDMADPTLPDLKIQVMIYPTVQVANIMTPSCQENFNDPMLTTIAGAIFALYRCDPKKVKYAPLFINNNHTTPALKKKLSKYMPYEALPYKVKPGFVQPDDTLGDHEISRILESCIMDHLLSPLFIEDLSRLPISYMMTVEYDVLRDEGYCTHSFYGDEFVPANYITRNDQVRSKYSFYADEFAPANYITLNDPIRILEFRNSQRGVHKMGDSKQGSMIKKPLFLLAIIVLILGFKWANDVTLQEGVGERWKLHLLAASINVVKDLATLGNMLGIASEINMTRTLITHFAVAIDTGRYKDYQFMNITDTKFGDIPVRIYRPPKLPSNGPAMMFFHGGGFAFMNPDTHDIFPRTISKRLNMLVVSVDYRRTPEHPSPAGFHDCLNSTIHLMRHAEELDIDSRRIAVAGDSAGGNLATTVAIALRDMADPTLPDLKIQVMIYPTMQEADKMTPSCQQNFYDPMHTTIAGALFALYRCDVEKVKYAPLFINNNHTTPALKKTLSKYMPYEALPYKVKPGYVQPDDTLGDHEISRVLESCIMDPLLSPLFIEDLSRLPISYMMTVEYDVLRDEGHWYAMRLKEAGNKVTHTHIHDGFHSITTLFEGIFTFDSGIRAVNDLTSFLKQNL</sequence>
<feature type="active site" evidence="3">
    <location>
        <position position="192"/>
    </location>
</feature>
<evidence type="ECO:0000256" key="1">
    <source>
        <dbReference type="ARBA" id="ARBA00010515"/>
    </source>
</evidence>
<dbReference type="EMBL" id="CAIIXF020000003">
    <property type="protein sequence ID" value="CAH1779962.1"/>
    <property type="molecule type" value="Genomic_DNA"/>
</dbReference>
<dbReference type="SUPFAM" id="SSF53474">
    <property type="entry name" value="alpha/beta-Hydrolases"/>
    <property type="match status" value="2"/>
</dbReference>
<evidence type="ECO:0000313" key="6">
    <source>
        <dbReference type="Proteomes" id="UP000749559"/>
    </source>
</evidence>
<keyword evidence="6" id="KW-1185">Reference proteome</keyword>
<dbReference type="InterPro" id="IPR002168">
    <property type="entry name" value="Lipase_GDXG_HIS_AS"/>
</dbReference>
<dbReference type="GO" id="GO:0016787">
    <property type="term" value="F:hydrolase activity"/>
    <property type="evidence" value="ECO:0007669"/>
    <property type="project" value="UniProtKB-KW"/>
</dbReference>
<dbReference type="AlphaFoldDB" id="A0A8S4NF04"/>
<comment type="similarity">
    <text evidence="1">Belongs to the 'GDXG' lipolytic enzyme family.</text>
</comment>
<feature type="domain" description="Alpha/beta hydrolase fold-3" evidence="4">
    <location>
        <begin position="741"/>
        <end position="800"/>
    </location>
</feature>
<evidence type="ECO:0000313" key="5">
    <source>
        <dbReference type="EMBL" id="CAH1779962.1"/>
    </source>
</evidence>
<comment type="caution">
    <text evidence="5">The sequence shown here is derived from an EMBL/GenBank/DDBJ whole genome shotgun (WGS) entry which is preliminary data.</text>
</comment>
<evidence type="ECO:0000256" key="2">
    <source>
        <dbReference type="ARBA" id="ARBA00022801"/>
    </source>
</evidence>
<dbReference type="Proteomes" id="UP000749559">
    <property type="component" value="Unassembled WGS sequence"/>
</dbReference>
<dbReference type="PROSITE" id="PS01174">
    <property type="entry name" value="LIPASE_GDXG_SER"/>
    <property type="match status" value="2"/>
</dbReference>
<keyword evidence="2" id="KW-0378">Hydrolase</keyword>
<protein>
    <recommendedName>
        <fullName evidence="4">Alpha/beta hydrolase fold-3 domain-containing protein</fullName>
    </recommendedName>
</protein>
<dbReference type="InterPro" id="IPR033140">
    <property type="entry name" value="Lipase_GDXG_put_SER_AS"/>
</dbReference>